<comment type="caution">
    <text evidence="1">The sequence shown here is derived from an EMBL/GenBank/DDBJ whole genome shotgun (WGS) entry which is preliminary data.</text>
</comment>
<evidence type="ECO:0000313" key="2">
    <source>
        <dbReference type="Proteomes" id="UP001373714"/>
    </source>
</evidence>
<protein>
    <submittedName>
        <fullName evidence="1">Uncharacterized protein</fullName>
    </submittedName>
</protein>
<name>A0AAV9UPK1_9PEZI</name>
<dbReference type="EMBL" id="JAVHNS010000008">
    <property type="protein sequence ID" value="KAK6346134.1"/>
    <property type="molecule type" value="Genomic_DNA"/>
</dbReference>
<reference evidence="1 2" key="1">
    <citation type="submission" date="2019-10" db="EMBL/GenBank/DDBJ databases">
        <authorList>
            <person name="Palmer J.M."/>
        </authorList>
    </citation>
    <scope>NUCLEOTIDE SEQUENCE [LARGE SCALE GENOMIC DNA]</scope>
    <source>
        <strain evidence="1 2">TWF730</strain>
    </source>
</reference>
<evidence type="ECO:0000313" key="1">
    <source>
        <dbReference type="EMBL" id="KAK6346134.1"/>
    </source>
</evidence>
<dbReference type="AlphaFoldDB" id="A0AAV9UPK1"/>
<dbReference type="Proteomes" id="UP001373714">
    <property type="component" value="Unassembled WGS sequence"/>
</dbReference>
<gene>
    <name evidence="1" type="ORF">TWF730_010466</name>
</gene>
<organism evidence="1 2">
    <name type="scientific">Orbilia blumenaviensis</name>
    <dbReference type="NCBI Taxonomy" id="1796055"/>
    <lineage>
        <taxon>Eukaryota</taxon>
        <taxon>Fungi</taxon>
        <taxon>Dikarya</taxon>
        <taxon>Ascomycota</taxon>
        <taxon>Pezizomycotina</taxon>
        <taxon>Orbiliomycetes</taxon>
        <taxon>Orbiliales</taxon>
        <taxon>Orbiliaceae</taxon>
        <taxon>Orbilia</taxon>
    </lineage>
</organism>
<accession>A0AAV9UPK1</accession>
<sequence length="57" mass="5872">MASAFGPTVSRLSVAARMGIAEVVLVGGVKIPLLNMSLLVAEEKEICGVNRKVGSTT</sequence>
<keyword evidence="2" id="KW-1185">Reference proteome</keyword>
<proteinExistence type="predicted"/>